<name>A0A7W6WB08_9PROT</name>
<organism evidence="1 2">
    <name type="scientific">Roseospira visakhapatnamensis</name>
    <dbReference type="NCBI Taxonomy" id="390880"/>
    <lineage>
        <taxon>Bacteria</taxon>
        <taxon>Pseudomonadati</taxon>
        <taxon>Pseudomonadota</taxon>
        <taxon>Alphaproteobacteria</taxon>
        <taxon>Rhodospirillales</taxon>
        <taxon>Rhodospirillaceae</taxon>
        <taxon>Roseospira</taxon>
    </lineage>
</organism>
<evidence type="ECO:0000313" key="1">
    <source>
        <dbReference type="EMBL" id="MBB4267529.1"/>
    </source>
</evidence>
<evidence type="ECO:0000313" key="2">
    <source>
        <dbReference type="Proteomes" id="UP000554286"/>
    </source>
</evidence>
<dbReference type="AlphaFoldDB" id="A0A7W6WB08"/>
<comment type="caution">
    <text evidence="1">The sequence shown here is derived from an EMBL/GenBank/DDBJ whole genome shotgun (WGS) entry which is preliminary data.</text>
</comment>
<evidence type="ECO:0008006" key="3">
    <source>
        <dbReference type="Google" id="ProtNLM"/>
    </source>
</evidence>
<dbReference type="EMBL" id="JACIGK010000028">
    <property type="protein sequence ID" value="MBB4267529.1"/>
    <property type="molecule type" value="Genomic_DNA"/>
</dbReference>
<dbReference type="RefSeq" id="WP_184047031.1">
    <property type="nucleotide sequence ID" value="NZ_JACIGK010000028.1"/>
</dbReference>
<proteinExistence type="predicted"/>
<protein>
    <recommendedName>
        <fullName evidence="3">2OG-Fe(II) oxygenase</fullName>
    </recommendedName>
</protein>
<gene>
    <name evidence="1" type="ORF">GGD89_003173</name>
</gene>
<sequence length="228" mass="25249">MDTSGHPENTPGTSDGVTTSVLASLAAAARHDHPFPYWRLTTVWPSTVLDALEALPVDPAAMTYAAGRREENNALRVYFDQAHQEAFSVCRRVAAALQDPRVVAAIQTLCGVDLSGTFLRVEYARDTDGFWLEPHTDIGVKRFTLLAPLSRGPEAGDWGTDVYADPKGPPLRLPFVANHATVFVPSERTWHGFARRPIHGVRRSLIVNYVGPEWRARHELCFPDRPVV</sequence>
<reference evidence="1 2" key="1">
    <citation type="submission" date="2020-08" db="EMBL/GenBank/DDBJ databases">
        <title>Genome sequencing of Purple Non-Sulfur Bacteria from various extreme environments.</title>
        <authorList>
            <person name="Mayer M."/>
        </authorList>
    </citation>
    <scope>NUCLEOTIDE SEQUENCE [LARGE SCALE GENOMIC DNA]</scope>
    <source>
        <strain evidence="1 2">JA131</strain>
    </source>
</reference>
<dbReference type="Gene3D" id="2.60.120.620">
    <property type="entry name" value="q2cbj1_9rhob like domain"/>
    <property type="match status" value="1"/>
</dbReference>
<keyword evidence="2" id="KW-1185">Reference proteome</keyword>
<dbReference type="Proteomes" id="UP000554286">
    <property type="component" value="Unassembled WGS sequence"/>
</dbReference>
<accession>A0A7W6WB08</accession>